<dbReference type="EMBL" id="JBCAWK010000005">
    <property type="protein sequence ID" value="KAK8858830.1"/>
    <property type="molecule type" value="Genomic_DNA"/>
</dbReference>
<dbReference type="InterPro" id="IPR051872">
    <property type="entry name" value="Cytochrome_b5/Flavoprotein_Rdt"/>
</dbReference>
<evidence type="ECO:0000256" key="5">
    <source>
        <dbReference type="SAM" id="MobiDB-lite"/>
    </source>
</evidence>
<dbReference type="PANTHER" id="PTHR46237">
    <property type="entry name" value="CYTOCHROME B5 REDUCTASE 4 FAMILY MEMBER"/>
    <property type="match status" value="1"/>
</dbReference>
<dbReference type="SMART" id="SM01117">
    <property type="entry name" value="Cyt-b5"/>
    <property type="match status" value="1"/>
</dbReference>
<dbReference type="KEGG" id="kne:92180318"/>
<dbReference type="InterPro" id="IPR036400">
    <property type="entry name" value="Cyt_B5-like_heme/steroid_sf"/>
</dbReference>
<keyword evidence="3 4" id="KW-0408">Iron</keyword>
<comment type="caution">
    <text evidence="7">The sequence shown here is derived from an EMBL/GenBank/DDBJ whole genome shotgun (WGS) entry which is preliminary data.</text>
</comment>
<dbReference type="AlphaFoldDB" id="A0AAW0YY64"/>
<dbReference type="PANTHER" id="PTHR46237:SF1">
    <property type="entry name" value="CYTOCHROME B5 REDUCTASE 4"/>
    <property type="match status" value="1"/>
</dbReference>
<dbReference type="Pfam" id="PF00173">
    <property type="entry name" value="Cyt-b5"/>
    <property type="match status" value="1"/>
</dbReference>
<keyword evidence="1 4" id="KW-0349">Heme</keyword>
<dbReference type="GO" id="GO:0046872">
    <property type="term" value="F:metal ion binding"/>
    <property type="evidence" value="ECO:0007669"/>
    <property type="project" value="UniProtKB-UniRule"/>
</dbReference>
<dbReference type="Proteomes" id="UP001388673">
    <property type="component" value="Unassembled WGS sequence"/>
</dbReference>
<evidence type="ECO:0000256" key="1">
    <source>
        <dbReference type="ARBA" id="ARBA00022617"/>
    </source>
</evidence>
<dbReference type="PROSITE" id="PS50255">
    <property type="entry name" value="CYTOCHROME_B5_2"/>
    <property type="match status" value="1"/>
</dbReference>
<feature type="region of interest" description="Disordered" evidence="5">
    <location>
        <begin position="1"/>
        <end position="158"/>
    </location>
</feature>
<evidence type="ECO:0000313" key="8">
    <source>
        <dbReference type="Proteomes" id="UP001388673"/>
    </source>
</evidence>
<dbReference type="InterPro" id="IPR001199">
    <property type="entry name" value="Cyt_B5-like_heme/steroid-bd"/>
</dbReference>
<proteinExistence type="inferred from homology"/>
<dbReference type="Gene3D" id="3.10.120.10">
    <property type="entry name" value="Cytochrome b5-like heme/steroid binding domain"/>
    <property type="match status" value="1"/>
</dbReference>
<feature type="compositionally biased region" description="Low complexity" evidence="5">
    <location>
        <begin position="139"/>
        <end position="148"/>
    </location>
</feature>
<comment type="similarity">
    <text evidence="4">Belongs to the cytochrome b5 family.</text>
</comment>
<feature type="domain" description="Cytochrome b5 heme-binding" evidence="6">
    <location>
        <begin position="187"/>
        <end position="263"/>
    </location>
</feature>
<dbReference type="PRINTS" id="PR00363">
    <property type="entry name" value="CYTOCHROMEB5"/>
</dbReference>
<sequence length="265" mass="28232">MSWLVPSIPGWTRPSSVGGPSTTPSASTSKPNGKGFGSGYEEEEEEEDTEDIDAPPPFPLPNSHQRSNTHPSFSVAPPSPPKSPSLSTTPPSDLNIAIIPDNVPLGNMAPPPSTIKKPQFGIQKGGEDTSVNGNGGDGLAASTTTTAGKKSEKKKRAKVALTPGHSALDWARLTGSGEDLRRTGAGFMRVTMSELKEHNTVDDAWSAFNGMVYNITAYLPFHPGGEDELMRVAGRDGTKLFMLTHSWVNLDYMLKECMVGVLVRG</sequence>
<dbReference type="GO" id="GO:0004128">
    <property type="term" value="F:cytochrome-b5 reductase activity, acting on NAD(P)H"/>
    <property type="evidence" value="ECO:0007669"/>
    <property type="project" value="TreeGrafter"/>
</dbReference>
<dbReference type="GO" id="GO:0005737">
    <property type="term" value="C:cytoplasm"/>
    <property type="evidence" value="ECO:0007669"/>
    <property type="project" value="TreeGrafter"/>
</dbReference>
<feature type="compositionally biased region" description="Low complexity" evidence="5">
    <location>
        <begin position="12"/>
        <end position="31"/>
    </location>
</feature>
<keyword evidence="8" id="KW-1185">Reference proteome</keyword>
<name>A0AAW0YY64_9TREE</name>
<gene>
    <name evidence="7" type="ORF">IAR55_003060</name>
</gene>
<dbReference type="RefSeq" id="XP_066803671.1">
    <property type="nucleotide sequence ID" value="XM_066946170.1"/>
</dbReference>
<dbReference type="GO" id="GO:0020037">
    <property type="term" value="F:heme binding"/>
    <property type="evidence" value="ECO:0007669"/>
    <property type="project" value="UniProtKB-UniRule"/>
</dbReference>
<dbReference type="FunFam" id="3.10.120.10:FF:000001">
    <property type="entry name" value="Cytochrome b5 reductase 4"/>
    <property type="match status" value="1"/>
</dbReference>
<reference evidence="7 8" key="1">
    <citation type="journal article" date="2024" name="bioRxiv">
        <title>Comparative genomics of Cryptococcus and Kwoniella reveals pathogenesis evolution and contrasting karyotype dynamics via intercentromeric recombination or chromosome fusion.</title>
        <authorList>
            <person name="Coelho M.A."/>
            <person name="David-Palma M."/>
            <person name="Shea T."/>
            <person name="Bowers K."/>
            <person name="McGinley-Smith S."/>
            <person name="Mohammad A.W."/>
            <person name="Gnirke A."/>
            <person name="Yurkov A.M."/>
            <person name="Nowrousian M."/>
            <person name="Sun S."/>
            <person name="Cuomo C.A."/>
            <person name="Heitman J."/>
        </authorList>
    </citation>
    <scope>NUCLEOTIDE SEQUENCE [LARGE SCALE GENOMIC DNA]</scope>
    <source>
        <strain evidence="7 8">CBS 13917</strain>
    </source>
</reference>
<evidence type="ECO:0000313" key="7">
    <source>
        <dbReference type="EMBL" id="KAK8858830.1"/>
    </source>
</evidence>
<evidence type="ECO:0000256" key="4">
    <source>
        <dbReference type="RuleBase" id="RU362121"/>
    </source>
</evidence>
<feature type="compositionally biased region" description="Acidic residues" evidence="5">
    <location>
        <begin position="40"/>
        <end position="53"/>
    </location>
</feature>
<evidence type="ECO:0000256" key="2">
    <source>
        <dbReference type="ARBA" id="ARBA00022723"/>
    </source>
</evidence>
<keyword evidence="2 4" id="KW-0479">Metal-binding</keyword>
<dbReference type="InterPro" id="IPR018506">
    <property type="entry name" value="Cyt_B5_heme-BS"/>
</dbReference>
<organism evidence="7 8">
    <name type="scientific">Kwoniella newhampshirensis</name>
    <dbReference type="NCBI Taxonomy" id="1651941"/>
    <lineage>
        <taxon>Eukaryota</taxon>
        <taxon>Fungi</taxon>
        <taxon>Dikarya</taxon>
        <taxon>Basidiomycota</taxon>
        <taxon>Agaricomycotina</taxon>
        <taxon>Tremellomycetes</taxon>
        <taxon>Tremellales</taxon>
        <taxon>Cryptococcaceae</taxon>
        <taxon>Kwoniella</taxon>
    </lineage>
</organism>
<protein>
    <recommendedName>
        <fullName evidence="6">Cytochrome b5 heme-binding domain-containing protein</fullName>
    </recommendedName>
</protein>
<evidence type="ECO:0000259" key="6">
    <source>
        <dbReference type="PROSITE" id="PS50255"/>
    </source>
</evidence>
<dbReference type="SUPFAM" id="SSF55856">
    <property type="entry name" value="Cytochrome b5-like heme/steroid binding domain"/>
    <property type="match status" value="1"/>
</dbReference>
<evidence type="ECO:0000256" key="3">
    <source>
        <dbReference type="ARBA" id="ARBA00023004"/>
    </source>
</evidence>
<accession>A0AAW0YY64</accession>
<dbReference type="GeneID" id="92180318"/>
<dbReference type="PROSITE" id="PS00191">
    <property type="entry name" value="CYTOCHROME_B5_1"/>
    <property type="match status" value="1"/>
</dbReference>